<evidence type="ECO:0000313" key="2">
    <source>
        <dbReference type="EMBL" id="NAS12223.1"/>
    </source>
</evidence>
<organism evidence="2 3">
    <name type="scientific">Poritiphilus flavus</name>
    <dbReference type="NCBI Taxonomy" id="2697053"/>
    <lineage>
        <taxon>Bacteria</taxon>
        <taxon>Pseudomonadati</taxon>
        <taxon>Bacteroidota</taxon>
        <taxon>Flavobacteriia</taxon>
        <taxon>Flavobacteriales</taxon>
        <taxon>Flavobacteriaceae</taxon>
        <taxon>Poritiphilus</taxon>
    </lineage>
</organism>
<dbReference type="InterPro" id="IPR036390">
    <property type="entry name" value="WH_DNA-bd_sf"/>
</dbReference>
<comment type="caution">
    <text evidence="2">The sequence shown here is derived from an EMBL/GenBank/DDBJ whole genome shotgun (WGS) entry which is preliminary data.</text>
</comment>
<dbReference type="RefSeq" id="WP_161435266.1">
    <property type="nucleotide sequence ID" value="NZ_WXYO01000004.1"/>
</dbReference>
<evidence type="ECO:0000259" key="1">
    <source>
        <dbReference type="PROSITE" id="PS51462"/>
    </source>
</evidence>
<dbReference type="CDD" id="cd18873">
    <property type="entry name" value="NUDIX_NadM_like"/>
    <property type="match status" value="1"/>
</dbReference>
<dbReference type="InterPro" id="IPR036388">
    <property type="entry name" value="WH-like_DNA-bd_sf"/>
</dbReference>
<dbReference type="PANTHER" id="PTHR43736:SF4">
    <property type="entry name" value="SLR1690 PROTEIN"/>
    <property type="match status" value="1"/>
</dbReference>
<dbReference type="InterPro" id="IPR015797">
    <property type="entry name" value="NUDIX_hydrolase-like_dom_sf"/>
</dbReference>
<accession>A0A6L9EC52</accession>
<dbReference type="SUPFAM" id="SSF46785">
    <property type="entry name" value="Winged helix' DNA-binding domain"/>
    <property type="match status" value="1"/>
</dbReference>
<dbReference type="InterPro" id="IPR054105">
    <property type="entry name" value="WHD_NrtR"/>
</dbReference>
<dbReference type="PROSITE" id="PS51462">
    <property type="entry name" value="NUDIX"/>
    <property type="match status" value="1"/>
</dbReference>
<dbReference type="InterPro" id="IPR000086">
    <property type="entry name" value="NUDIX_hydrolase_dom"/>
</dbReference>
<sequence>MSTRKLKQPPSNEEFIPHLAYDSVIFGFNGKQLKILVLEYHNTGLFAIPGGFVKRNEDINDAVKRGLKERTGLSDIYLEQFHTFGSVSRSSAETMREILINNGYEVHNDHWLFDRFVSIAYYALINYEDVQPRPDELSDSINWYAIDDLPPLMMDHRAIVDKALENLRENLDKKLIGMNLLPAKFTMKDLQTVYEAILGEKLRRTTFQRKILAREILIRHEKLFTGGAHKAPYLYSFKDKNPIKGKKYA</sequence>
<feature type="domain" description="Nudix hydrolase" evidence="1">
    <location>
        <begin position="16"/>
        <end position="166"/>
    </location>
</feature>
<dbReference type="PANTHER" id="PTHR43736">
    <property type="entry name" value="ADP-RIBOSE PYROPHOSPHATASE"/>
    <property type="match status" value="1"/>
</dbReference>
<keyword evidence="3" id="KW-1185">Reference proteome</keyword>
<dbReference type="Pfam" id="PF21906">
    <property type="entry name" value="WHD_NrtR"/>
    <property type="match status" value="1"/>
</dbReference>
<dbReference type="Proteomes" id="UP000475249">
    <property type="component" value="Unassembled WGS sequence"/>
</dbReference>
<evidence type="ECO:0000313" key="3">
    <source>
        <dbReference type="Proteomes" id="UP000475249"/>
    </source>
</evidence>
<dbReference type="Pfam" id="PF00293">
    <property type="entry name" value="NUDIX"/>
    <property type="match status" value="1"/>
</dbReference>
<dbReference type="Gene3D" id="1.10.10.10">
    <property type="entry name" value="Winged helix-like DNA-binding domain superfamily/Winged helix DNA-binding domain"/>
    <property type="match status" value="1"/>
</dbReference>
<dbReference type="EMBL" id="WXYO01000004">
    <property type="protein sequence ID" value="NAS12223.1"/>
    <property type="molecule type" value="Genomic_DNA"/>
</dbReference>
<reference evidence="2 3" key="1">
    <citation type="submission" date="2020-01" db="EMBL/GenBank/DDBJ databases">
        <title>Bacteria diversity of Porities sp.</title>
        <authorList>
            <person name="Wang G."/>
        </authorList>
    </citation>
    <scope>NUCLEOTIDE SEQUENCE [LARGE SCALE GENOMIC DNA]</scope>
    <source>
        <strain evidence="2 3">R33</strain>
    </source>
</reference>
<protein>
    <submittedName>
        <fullName evidence="2">NUDIX domain-containing protein</fullName>
    </submittedName>
</protein>
<gene>
    <name evidence="2" type="ORF">GTQ38_09435</name>
</gene>
<dbReference type="SUPFAM" id="SSF55811">
    <property type="entry name" value="Nudix"/>
    <property type="match status" value="1"/>
</dbReference>
<proteinExistence type="predicted"/>
<dbReference type="Gene3D" id="3.90.79.10">
    <property type="entry name" value="Nucleoside Triphosphate Pyrophosphohydrolase"/>
    <property type="match status" value="1"/>
</dbReference>
<dbReference type="AlphaFoldDB" id="A0A6L9EC52"/>
<name>A0A6L9EC52_9FLAO</name>